<evidence type="ECO:0000256" key="2">
    <source>
        <dbReference type="SAM" id="Phobius"/>
    </source>
</evidence>
<protein>
    <recommendedName>
        <fullName evidence="5">LamG-like jellyroll fold domain-containing protein</fullName>
    </recommendedName>
</protein>
<sequence length="407" mass="45425">MKKYKAKQSGIGLIEVLISTALLSTVMLWITDGHMKSLSHVTDGANSSTVMRLAEEMLERIKLNLSPQLYKTEINGVNNRDTYCQTIQNCTGNKCVQSELVKYDVQQTYCHDLDGISNLKMRFECFDVHTGSALTNCAQRSILRGRVSITWDSKGGKSGELSTDADALLRVNQALSFDGGNGYLKVSGAGTPSARGDFTIAMWVKPKNLADADFFGAPGDGNRRSIGLSVKADGGVRVDSYGKTVTHHSEEYCVARAVFCWDWETRRWTTTNYVSYNRTINNFFSPETWVHITWIRKANNYFLYKNGALVQRWAVTKSLDVKNYFFIGRVNNYFNGEIDDVQVYSAAILKSQVRVVMRGQVVAQPLAVHITFDGSSFNDAKKDRSKNNRTVSAHGGVNENSLTHAVR</sequence>
<name>A0AA90NVJ3_9GAMM</name>
<proteinExistence type="predicted"/>
<keyword evidence="2" id="KW-0472">Membrane</keyword>
<keyword evidence="2" id="KW-0812">Transmembrane</keyword>
<keyword evidence="2" id="KW-1133">Transmembrane helix</keyword>
<accession>A0AA90NVJ3</accession>
<feature type="compositionally biased region" description="Polar residues" evidence="1">
    <location>
        <begin position="398"/>
        <end position="407"/>
    </location>
</feature>
<dbReference type="EMBL" id="JASXSV010000020">
    <property type="protein sequence ID" value="MDP0589777.1"/>
    <property type="molecule type" value="Genomic_DNA"/>
</dbReference>
<dbReference type="Gene3D" id="2.60.120.200">
    <property type="match status" value="1"/>
</dbReference>
<dbReference type="SUPFAM" id="SSF49899">
    <property type="entry name" value="Concanavalin A-like lectins/glucanases"/>
    <property type="match status" value="1"/>
</dbReference>
<keyword evidence="4" id="KW-1185">Reference proteome</keyword>
<evidence type="ECO:0000313" key="3">
    <source>
        <dbReference type="EMBL" id="MDP0589777.1"/>
    </source>
</evidence>
<gene>
    <name evidence="3" type="ORF">QS748_11540</name>
</gene>
<reference evidence="3 4" key="1">
    <citation type="journal article" date="2023" name="bioRxiv">
        <title>An intranuclear bacterial parasite of deep-sea mussels expresses apoptosis inhibitors acquired from its host.</title>
        <authorList>
            <person name="Gonzalez Porras M.A."/>
            <person name="Assie A."/>
            <person name="Tietjen M."/>
            <person name="Violette M."/>
            <person name="Kleiner M."/>
            <person name="Gruber-Vodicka H."/>
            <person name="Dubilier N."/>
            <person name="Leisch N."/>
        </authorList>
    </citation>
    <scope>NUCLEOTIDE SEQUENCE [LARGE SCALE GENOMIC DNA]</scope>
    <source>
        <strain evidence="3">IAP13</strain>
    </source>
</reference>
<dbReference type="Proteomes" id="UP001178148">
    <property type="component" value="Unassembled WGS sequence"/>
</dbReference>
<evidence type="ECO:0000256" key="1">
    <source>
        <dbReference type="SAM" id="MobiDB-lite"/>
    </source>
</evidence>
<feature type="transmembrane region" description="Helical" evidence="2">
    <location>
        <begin position="12"/>
        <end position="30"/>
    </location>
</feature>
<evidence type="ECO:0008006" key="5">
    <source>
        <dbReference type="Google" id="ProtNLM"/>
    </source>
</evidence>
<dbReference type="Pfam" id="PF13385">
    <property type="entry name" value="Laminin_G_3"/>
    <property type="match status" value="1"/>
</dbReference>
<comment type="caution">
    <text evidence="3">The sequence shown here is derived from an EMBL/GenBank/DDBJ whole genome shotgun (WGS) entry which is preliminary data.</text>
</comment>
<dbReference type="AlphaFoldDB" id="A0AA90NVJ3"/>
<dbReference type="InterPro" id="IPR013320">
    <property type="entry name" value="ConA-like_dom_sf"/>
</dbReference>
<organism evidence="3 4">
    <name type="scientific">Candidatus Endonucleibacter bathymodioli</name>
    <dbReference type="NCBI Taxonomy" id="539814"/>
    <lineage>
        <taxon>Bacteria</taxon>
        <taxon>Pseudomonadati</taxon>
        <taxon>Pseudomonadota</taxon>
        <taxon>Gammaproteobacteria</taxon>
        <taxon>Oceanospirillales</taxon>
        <taxon>Endozoicomonadaceae</taxon>
        <taxon>Candidatus Endonucleibacter</taxon>
    </lineage>
</organism>
<evidence type="ECO:0000313" key="4">
    <source>
        <dbReference type="Proteomes" id="UP001178148"/>
    </source>
</evidence>
<feature type="region of interest" description="Disordered" evidence="1">
    <location>
        <begin position="380"/>
        <end position="407"/>
    </location>
</feature>